<dbReference type="InterPro" id="IPR013099">
    <property type="entry name" value="K_chnl_dom"/>
</dbReference>
<keyword evidence="2" id="KW-0472">Membrane</keyword>
<keyword evidence="4" id="KW-0813">Transport</keyword>
<gene>
    <name evidence="4" type="ORF">ACFY1D_01550</name>
</gene>
<reference evidence="4 5" key="1">
    <citation type="submission" date="2024-10" db="EMBL/GenBank/DDBJ databases">
        <title>The Natural Products Discovery Center: Release of the First 8490 Sequenced Strains for Exploring Actinobacteria Biosynthetic Diversity.</title>
        <authorList>
            <person name="Kalkreuter E."/>
            <person name="Kautsar S.A."/>
            <person name="Yang D."/>
            <person name="Bader C.D."/>
            <person name="Teijaro C.N."/>
            <person name="Fluegel L."/>
            <person name="Davis C.M."/>
            <person name="Simpson J.R."/>
            <person name="Lauterbach L."/>
            <person name="Steele A.D."/>
            <person name="Gui C."/>
            <person name="Meng S."/>
            <person name="Li G."/>
            <person name="Viehrig K."/>
            <person name="Ye F."/>
            <person name="Su P."/>
            <person name="Kiefer A.F."/>
            <person name="Nichols A."/>
            <person name="Cepeda A.J."/>
            <person name="Yan W."/>
            <person name="Fan B."/>
            <person name="Jiang Y."/>
            <person name="Adhikari A."/>
            <person name="Zheng C.-J."/>
            <person name="Schuster L."/>
            <person name="Cowan T.M."/>
            <person name="Smanski M.J."/>
            <person name="Chevrette M.G."/>
            <person name="De Carvalho L.P.S."/>
            <person name="Shen B."/>
        </authorList>
    </citation>
    <scope>NUCLEOTIDE SEQUENCE [LARGE SCALE GENOMIC DNA]</scope>
    <source>
        <strain evidence="4 5">NPDC001390</strain>
    </source>
</reference>
<feature type="domain" description="Potassium channel" evidence="3">
    <location>
        <begin position="104"/>
        <end position="184"/>
    </location>
</feature>
<evidence type="ECO:0000256" key="2">
    <source>
        <dbReference type="SAM" id="Phobius"/>
    </source>
</evidence>
<dbReference type="RefSeq" id="WP_387882697.1">
    <property type="nucleotide sequence ID" value="NZ_JBIAWJ010000001.1"/>
</dbReference>
<dbReference type="Proteomes" id="UP001602058">
    <property type="component" value="Unassembled WGS sequence"/>
</dbReference>
<feature type="transmembrane region" description="Helical" evidence="2">
    <location>
        <begin position="99"/>
        <end position="118"/>
    </location>
</feature>
<evidence type="ECO:0000256" key="1">
    <source>
        <dbReference type="SAM" id="MobiDB-lite"/>
    </source>
</evidence>
<keyword evidence="4" id="KW-0407">Ion channel</keyword>
<keyword evidence="4" id="KW-0406">Ion transport</keyword>
<keyword evidence="5" id="KW-1185">Reference proteome</keyword>
<proteinExistence type="predicted"/>
<evidence type="ECO:0000313" key="5">
    <source>
        <dbReference type="Proteomes" id="UP001602058"/>
    </source>
</evidence>
<feature type="transmembrane region" description="Helical" evidence="2">
    <location>
        <begin position="160"/>
        <end position="181"/>
    </location>
</feature>
<sequence length="217" mass="22833">MSDPPTSRTDPTRSGPAAHRWDRWLRARRWAGAACVARTVFIAAGLVTAYYCLLPLGGRGTAGALALFACGLLAVLLLFSWEVRVIVRSPHPQLRAVEALAATVVLFLVVFASAYHLLSSSAPGSFNEPLTRTDALYFTLTVFSTVGLGDITPRSQTGRVVVMLQMAGGLLLVGVAARVLAGAVQAGLRRRAGEPSAEPGGAASTTTPDHPDREAGR</sequence>
<name>A0ABW6U9N5_9ACTN</name>
<comment type="caution">
    <text evidence="4">The sequence shown here is derived from an EMBL/GenBank/DDBJ whole genome shotgun (WGS) entry which is preliminary data.</text>
</comment>
<dbReference type="SUPFAM" id="SSF81324">
    <property type="entry name" value="Voltage-gated potassium channels"/>
    <property type="match status" value="1"/>
</dbReference>
<dbReference type="GO" id="GO:0034220">
    <property type="term" value="P:monoatomic ion transmembrane transport"/>
    <property type="evidence" value="ECO:0007669"/>
    <property type="project" value="UniProtKB-KW"/>
</dbReference>
<feature type="transmembrane region" description="Helical" evidence="2">
    <location>
        <begin position="30"/>
        <end position="51"/>
    </location>
</feature>
<dbReference type="EMBL" id="JBIAWJ010000001">
    <property type="protein sequence ID" value="MFF4520154.1"/>
    <property type="molecule type" value="Genomic_DNA"/>
</dbReference>
<dbReference type="Pfam" id="PF07885">
    <property type="entry name" value="Ion_trans_2"/>
    <property type="match status" value="1"/>
</dbReference>
<evidence type="ECO:0000313" key="4">
    <source>
        <dbReference type="EMBL" id="MFF4520154.1"/>
    </source>
</evidence>
<dbReference type="Gene3D" id="1.10.287.70">
    <property type="match status" value="1"/>
</dbReference>
<feature type="compositionally biased region" description="Low complexity" evidence="1">
    <location>
        <begin position="194"/>
        <end position="204"/>
    </location>
</feature>
<feature type="region of interest" description="Disordered" evidence="1">
    <location>
        <begin position="190"/>
        <end position="217"/>
    </location>
</feature>
<protein>
    <submittedName>
        <fullName evidence="4">Potassium channel family protein</fullName>
    </submittedName>
</protein>
<keyword evidence="2" id="KW-0812">Transmembrane</keyword>
<feature type="transmembrane region" description="Helical" evidence="2">
    <location>
        <begin position="63"/>
        <end position="87"/>
    </location>
</feature>
<evidence type="ECO:0000259" key="3">
    <source>
        <dbReference type="Pfam" id="PF07885"/>
    </source>
</evidence>
<organism evidence="4 5">
    <name type="scientific">Streptomyces bluensis</name>
    <dbReference type="NCBI Taxonomy" id="33897"/>
    <lineage>
        <taxon>Bacteria</taxon>
        <taxon>Bacillati</taxon>
        <taxon>Actinomycetota</taxon>
        <taxon>Actinomycetes</taxon>
        <taxon>Kitasatosporales</taxon>
        <taxon>Streptomycetaceae</taxon>
        <taxon>Streptomyces</taxon>
    </lineage>
</organism>
<keyword evidence="2" id="KW-1133">Transmembrane helix</keyword>
<accession>A0ABW6U9N5</accession>